<protein>
    <submittedName>
        <fullName evidence="2">TfoX/Sxy family protein</fullName>
    </submittedName>
</protein>
<evidence type="ECO:0000259" key="1">
    <source>
        <dbReference type="Pfam" id="PF04993"/>
    </source>
</evidence>
<reference evidence="2 3" key="2">
    <citation type="submission" date="2019-05" db="EMBL/GenBank/DDBJ databases">
        <title>Glycomyces buryatensis sp. nov.</title>
        <authorList>
            <person name="Nikitina E."/>
        </authorList>
    </citation>
    <scope>NUCLEOTIDE SEQUENCE [LARGE SCALE GENOMIC DNA]</scope>
    <source>
        <strain evidence="2 3">18</strain>
    </source>
</reference>
<dbReference type="Pfam" id="PF04993">
    <property type="entry name" value="TfoX_N"/>
    <property type="match status" value="1"/>
</dbReference>
<sequence length="114" mass="12415">MAYDEAFAARIRALLTDSPDLADHLTEKRMFGGLAFLYDGNMAVAVHGHGGLMVRVDPDEHESLLAEPGAATMVMRDRPLDGWITVDAKGCEADEDLDRWARRGLATAATFPAK</sequence>
<name>A0A4S8QB94_9ACTN</name>
<dbReference type="OrthoDB" id="214902at2"/>
<dbReference type="Gene3D" id="3.30.1460.30">
    <property type="entry name" value="YgaC/TfoX-N like chaperone"/>
    <property type="match status" value="1"/>
</dbReference>
<proteinExistence type="predicted"/>
<dbReference type="InterPro" id="IPR007076">
    <property type="entry name" value="TfoX_N"/>
</dbReference>
<organism evidence="2 3">
    <name type="scientific">Glycomyces buryatensis</name>
    <dbReference type="NCBI Taxonomy" id="2570927"/>
    <lineage>
        <taxon>Bacteria</taxon>
        <taxon>Bacillati</taxon>
        <taxon>Actinomycetota</taxon>
        <taxon>Actinomycetes</taxon>
        <taxon>Glycomycetales</taxon>
        <taxon>Glycomycetaceae</taxon>
        <taxon>Glycomyces</taxon>
    </lineage>
</organism>
<dbReference type="Proteomes" id="UP000308760">
    <property type="component" value="Unassembled WGS sequence"/>
</dbReference>
<feature type="domain" description="TfoX N-terminal" evidence="1">
    <location>
        <begin position="23"/>
        <end position="107"/>
    </location>
</feature>
<dbReference type="AlphaFoldDB" id="A0A4S8QB94"/>
<keyword evidence="3" id="KW-1185">Reference proteome</keyword>
<reference evidence="3" key="1">
    <citation type="submission" date="2019-04" db="EMBL/GenBank/DDBJ databases">
        <title>Nocardioides xinjiangensis sp. nov.</title>
        <authorList>
            <person name="Liu S."/>
        </authorList>
    </citation>
    <scope>NUCLEOTIDE SEQUENCE [LARGE SCALE GENOMIC DNA]</scope>
    <source>
        <strain evidence="3">18</strain>
    </source>
</reference>
<evidence type="ECO:0000313" key="3">
    <source>
        <dbReference type="Proteomes" id="UP000308760"/>
    </source>
</evidence>
<dbReference type="SUPFAM" id="SSF159894">
    <property type="entry name" value="YgaC/TfoX-N like"/>
    <property type="match status" value="1"/>
</dbReference>
<comment type="caution">
    <text evidence="2">The sequence shown here is derived from an EMBL/GenBank/DDBJ whole genome shotgun (WGS) entry which is preliminary data.</text>
</comment>
<dbReference type="RefSeq" id="WP_136534503.1">
    <property type="nucleotide sequence ID" value="NZ_STGY01000042.1"/>
</dbReference>
<gene>
    <name evidence="2" type="ORF">FAB82_10550</name>
</gene>
<dbReference type="EMBL" id="STGY01000042">
    <property type="protein sequence ID" value="THV41540.1"/>
    <property type="molecule type" value="Genomic_DNA"/>
</dbReference>
<accession>A0A4S8QB94</accession>
<evidence type="ECO:0000313" key="2">
    <source>
        <dbReference type="EMBL" id="THV41540.1"/>
    </source>
</evidence>